<name>A0A0H2UQV2_STRPN</name>
<gene>
    <name evidence="2" type="ordered locus">SP_1455</name>
</gene>
<dbReference type="AlphaFoldDB" id="A0A0H2UQV2"/>
<dbReference type="EnsemblBacteria" id="AAK75549">
    <property type="protein sequence ID" value="AAK75549"/>
    <property type="gene ID" value="SP_1455"/>
</dbReference>
<evidence type="ECO:0000313" key="2">
    <source>
        <dbReference type="EMBL" id="AAK75549.1"/>
    </source>
</evidence>
<dbReference type="PaxDb" id="170187-SP_1455"/>
<dbReference type="KEGG" id="spn:SP_1455"/>
<keyword evidence="1" id="KW-0472">Membrane</keyword>
<dbReference type="BioCyc" id="SPNE170187:G1FZB-1471-MONOMER"/>
<dbReference type="Proteomes" id="UP000000585">
    <property type="component" value="Chromosome"/>
</dbReference>
<keyword evidence="1" id="KW-1133">Transmembrane helix</keyword>
<proteinExistence type="predicted"/>
<dbReference type="EMBL" id="AE005672">
    <property type="protein sequence ID" value="AAK75549.1"/>
    <property type="molecule type" value="Genomic_DNA"/>
</dbReference>
<keyword evidence="3" id="KW-1185">Reference proteome</keyword>
<accession>A0A0H2UQV2</accession>
<organism evidence="2 3">
    <name type="scientific">Streptococcus pneumoniae serotype 4 (strain ATCC BAA-334 / TIGR4)</name>
    <dbReference type="NCBI Taxonomy" id="170187"/>
    <lineage>
        <taxon>Bacteria</taxon>
        <taxon>Bacillati</taxon>
        <taxon>Bacillota</taxon>
        <taxon>Bacilli</taxon>
        <taxon>Lactobacillales</taxon>
        <taxon>Streptococcaceae</taxon>
        <taxon>Streptococcus</taxon>
    </lineage>
</organism>
<keyword evidence="1" id="KW-0812">Transmembrane</keyword>
<sequence length="63" mass="7304">MKEILICDIIKRKGLHKKVGRTKIQRRQNRNQGGLAFRFMKGLVNFLGVIASGAIRDLWRYSC</sequence>
<evidence type="ECO:0000313" key="3">
    <source>
        <dbReference type="Proteomes" id="UP000000585"/>
    </source>
</evidence>
<evidence type="ECO:0000256" key="1">
    <source>
        <dbReference type="SAM" id="Phobius"/>
    </source>
</evidence>
<feature type="transmembrane region" description="Helical" evidence="1">
    <location>
        <begin position="35"/>
        <end position="55"/>
    </location>
</feature>
<reference evidence="2 3" key="1">
    <citation type="journal article" date="2001" name="Science">
        <title>Complete genome sequence of a virulent isolate of Streptococcus pneumoniae.</title>
        <authorList>
            <person name="Tettelin H."/>
            <person name="Nelson K.E."/>
            <person name="Paulsen I.T."/>
            <person name="Eisen J.A."/>
            <person name="Read T.D."/>
            <person name="Peterson S."/>
            <person name="Heidelberg J."/>
            <person name="DeBoy R.T."/>
            <person name="Haft D.H."/>
            <person name="Dodson R.J."/>
            <person name="Durkin A.S."/>
            <person name="Gwinn M."/>
            <person name="Kolonay J.F."/>
            <person name="Nelson W.C."/>
            <person name="Peterson J.D."/>
            <person name="Umayam L.A."/>
            <person name="White O."/>
            <person name="Salzberg S.L."/>
            <person name="Lewis M.R."/>
            <person name="Radune D."/>
            <person name="Holtzapple E."/>
            <person name="Khouri H."/>
            <person name="Wolf A.M."/>
            <person name="Utterback T.R."/>
            <person name="Hansen C.L."/>
            <person name="McDonald L.A."/>
            <person name="Feldblyum T.V."/>
            <person name="Angiuoli S."/>
            <person name="Dickinson T."/>
            <person name="Hickey E.K."/>
            <person name="Holt I.E."/>
            <person name="Loftus B.J."/>
            <person name="Yang F."/>
            <person name="Smith H.O."/>
            <person name="Venter J.C."/>
            <person name="Dougherty B.A."/>
            <person name="Morrison D.A."/>
            <person name="Hollingshead S.K."/>
            <person name="Fraser C.M."/>
        </authorList>
    </citation>
    <scope>NUCLEOTIDE SEQUENCE [LARGE SCALE GENOMIC DNA]</scope>
    <source>
        <strain evidence="3">ATCC BAA-334 / TIGR4</strain>
    </source>
</reference>
<protein>
    <submittedName>
        <fullName evidence="2">Uncharacterized protein</fullName>
    </submittedName>
</protein>